<evidence type="ECO:0000313" key="6">
    <source>
        <dbReference type="EMBL" id="GGD77516.1"/>
    </source>
</evidence>
<dbReference type="PROSITE" id="PS50949">
    <property type="entry name" value="HTH_GNTR"/>
    <property type="match status" value="1"/>
</dbReference>
<reference evidence="6" key="2">
    <citation type="submission" date="2020-09" db="EMBL/GenBank/DDBJ databases">
        <authorList>
            <person name="Sun Q."/>
            <person name="Zhou Y."/>
        </authorList>
    </citation>
    <scope>NUCLEOTIDE SEQUENCE</scope>
    <source>
        <strain evidence="6">CGMCC 1.15178</strain>
    </source>
</reference>
<dbReference type="Gene3D" id="1.10.10.10">
    <property type="entry name" value="Winged helix-like DNA-binding domain superfamily/Winged helix DNA-binding domain"/>
    <property type="match status" value="1"/>
</dbReference>
<evidence type="ECO:0000256" key="4">
    <source>
        <dbReference type="ARBA" id="ARBA00023163"/>
    </source>
</evidence>
<dbReference type="FunFam" id="1.10.10.10:FF:000079">
    <property type="entry name" value="GntR family transcriptional regulator"/>
    <property type="match status" value="1"/>
</dbReference>
<dbReference type="InterPro" id="IPR000524">
    <property type="entry name" value="Tscrpt_reg_HTH_GntR"/>
</dbReference>
<sequence>MKKTKIPLYAKIREYIKNQIDSGELKPGDQVPTEAELMGQFGVSRVTIITAVRYLVEDGLLYRVAGKGTFVQSDPPSLPAANRISLPVKKSVIGFIMHPARDLFMYRLLLGIEQSCREAGYGLMVRSSFSQDDELQAIKDLLDWGVEGLIIHPFYGEAYNEAILKLRADQFPFVLVDRYLPGIPTNAVFSDNYEGGKMAAEYLIRLGHTQIGVVSSPISKASSSEDRFQGYLDAFRAKSLQVQPHQWLTRIDEDLLFHDEVTTREAIEEWLTEHNEMTAIFTTNSIDAIYVATVAEKLGIAVPGNLSILSFDDPGISDLQKHYFTHMRQDIESMGEKSVELLIRAIDDPSTLERIKIPVSLVEGRSTLSLPAENALPGISTI</sequence>
<dbReference type="Pfam" id="PF13377">
    <property type="entry name" value="Peripla_BP_3"/>
    <property type="match status" value="1"/>
</dbReference>
<dbReference type="GO" id="GO:0003700">
    <property type="term" value="F:DNA-binding transcription factor activity"/>
    <property type="evidence" value="ECO:0007669"/>
    <property type="project" value="InterPro"/>
</dbReference>
<dbReference type="CDD" id="cd06267">
    <property type="entry name" value="PBP1_LacI_sugar_binding-like"/>
    <property type="match status" value="1"/>
</dbReference>
<dbReference type="CDD" id="cd07377">
    <property type="entry name" value="WHTH_GntR"/>
    <property type="match status" value="1"/>
</dbReference>
<dbReference type="SUPFAM" id="SSF53822">
    <property type="entry name" value="Periplasmic binding protein-like I"/>
    <property type="match status" value="1"/>
</dbReference>
<dbReference type="SUPFAM" id="SSF46785">
    <property type="entry name" value="Winged helix' DNA-binding domain"/>
    <property type="match status" value="1"/>
</dbReference>
<protein>
    <submittedName>
        <fullName evidence="6">Transcriptional regulator</fullName>
    </submittedName>
</protein>
<dbReference type="Pfam" id="PF00392">
    <property type="entry name" value="GntR"/>
    <property type="match status" value="1"/>
</dbReference>
<reference evidence="6" key="1">
    <citation type="journal article" date="2014" name="Int. J. Syst. Evol. Microbiol.">
        <title>Complete genome sequence of Corynebacterium casei LMG S-19264T (=DSM 44701T), isolated from a smear-ripened cheese.</title>
        <authorList>
            <consortium name="US DOE Joint Genome Institute (JGI-PGF)"/>
            <person name="Walter F."/>
            <person name="Albersmeier A."/>
            <person name="Kalinowski J."/>
            <person name="Ruckert C."/>
        </authorList>
    </citation>
    <scope>NUCLEOTIDE SEQUENCE</scope>
    <source>
        <strain evidence="6">CGMCC 1.15178</strain>
    </source>
</reference>
<dbReference type="InterPro" id="IPR046335">
    <property type="entry name" value="LacI/GalR-like_sensor"/>
</dbReference>
<gene>
    <name evidence="6" type="primary">rliB</name>
    <name evidence="6" type="ORF">GCM10010911_39430</name>
</gene>
<dbReference type="Proteomes" id="UP000612456">
    <property type="component" value="Unassembled WGS sequence"/>
</dbReference>
<dbReference type="RefSeq" id="WP_188994123.1">
    <property type="nucleotide sequence ID" value="NZ_BMHP01000003.1"/>
</dbReference>
<dbReference type="InterPro" id="IPR028082">
    <property type="entry name" value="Peripla_BP_I"/>
</dbReference>
<keyword evidence="7" id="KW-1185">Reference proteome</keyword>
<dbReference type="PANTHER" id="PTHR30146">
    <property type="entry name" value="LACI-RELATED TRANSCRIPTIONAL REPRESSOR"/>
    <property type="match status" value="1"/>
</dbReference>
<dbReference type="Gene3D" id="3.40.50.2300">
    <property type="match status" value="2"/>
</dbReference>
<keyword evidence="4" id="KW-0804">Transcription</keyword>
<dbReference type="SMART" id="SM00345">
    <property type="entry name" value="HTH_GNTR"/>
    <property type="match status" value="1"/>
</dbReference>
<dbReference type="GO" id="GO:0000976">
    <property type="term" value="F:transcription cis-regulatory region binding"/>
    <property type="evidence" value="ECO:0007669"/>
    <property type="project" value="TreeGrafter"/>
</dbReference>
<organism evidence="6 7">
    <name type="scientific">Paenibacillus nasutitermitis</name>
    <dbReference type="NCBI Taxonomy" id="1652958"/>
    <lineage>
        <taxon>Bacteria</taxon>
        <taxon>Bacillati</taxon>
        <taxon>Bacillota</taxon>
        <taxon>Bacilli</taxon>
        <taxon>Bacillales</taxon>
        <taxon>Paenibacillaceae</taxon>
        <taxon>Paenibacillus</taxon>
    </lineage>
</organism>
<dbReference type="EMBL" id="BMHP01000003">
    <property type="protein sequence ID" value="GGD77516.1"/>
    <property type="molecule type" value="Genomic_DNA"/>
</dbReference>
<comment type="caution">
    <text evidence="6">The sequence shown here is derived from an EMBL/GenBank/DDBJ whole genome shotgun (WGS) entry which is preliminary data.</text>
</comment>
<dbReference type="PRINTS" id="PR00035">
    <property type="entry name" value="HTHGNTR"/>
</dbReference>
<proteinExistence type="predicted"/>
<name>A0A917DXP4_9BACL</name>
<feature type="domain" description="HTH gntR-type" evidence="5">
    <location>
        <begin position="6"/>
        <end position="74"/>
    </location>
</feature>
<evidence type="ECO:0000256" key="3">
    <source>
        <dbReference type="ARBA" id="ARBA00023125"/>
    </source>
</evidence>
<dbReference type="AlphaFoldDB" id="A0A917DXP4"/>
<evidence type="ECO:0000259" key="5">
    <source>
        <dbReference type="PROSITE" id="PS50949"/>
    </source>
</evidence>
<evidence type="ECO:0000256" key="1">
    <source>
        <dbReference type="ARBA" id="ARBA00022491"/>
    </source>
</evidence>
<keyword evidence="3" id="KW-0238">DNA-binding</keyword>
<evidence type="ECO:0000313" key="7">
    <source>
        <dbReference type="Proteomes" id="UP000612456"/>
    </source>
</evidence>
<keyword evidence="1" id="KW-0678">Repressor</keyword>
<dbReference type="InterPro" id="IPR036388">
    <property type="entry name" value="WH-like_DNA-bd_sf"/>
</dbReference>
<dbReference type="InterPro" id="IPR036390">
    <property type="entry name" value="WH_DNA-bd_sf"/>
</dbReference>
<dbReference type="PANTHER" id="PTHR30146:SF95">
    <property type="entry name" value="RIBOSE OPERON REPRESSOR"/>
    <property type="match status" value="1"/>
</dbReference>
<accession>A0A917DXP4</accession>
<keyword evidence="2" id="KW-0805">Transcription regulation</keyword>
<evidence type="ECO:0000256" key="2">
    <source>
        <dbReference type="ARBA" id="ARBA00023015"/>
    </source>
</evidence>